<dbReference type="GO" id="GO:0006950">
    <property type="term" value="P:response to stress"/>
    <property type="evidence" value="ECO:0007669"/>
    <property type="project" value="TreeGrafter"/>
</dbReference>
<dbReference type="InterPro" id="IPR000835">
    <property type="entry name" value="HTH_MarR-typ"/>
</dbReference>
<dbReference type="PRINTS" id="PR00598">
    <property type="entry name" value="HTHMARR"/>
</dbReference>
<evidence type="ECO:0000259" key="1">
    <source>
        <dbReference type="PROSITE" id="PS50995"/>
    </source>
</evidence>
<reference evidence="2 3" key="2">
    <citation type="journal article" date="2016" name="Appl. Microbiol. Biotechnol.">
        <title>Mutations improving production and secretion of extracellular lipase by Burkholderia glumae PG1.</title>
        <authorList>
            <person name="Knapp A."/>
            <person name="Voget S."/>
            <person name="Gao R."/>
            <person name="Zaburannyi N."/>
            <person name="Krysciak D."/>
            <person name="Breuer M."/>
            <person name="Hauer B."/>
            <person name="Streit W.R."/>
            <person name="Muller R."/>
            <person name="Daniel R."/>
            <person name="Jaeger K.E."/>
        </authorList>
    </citation>
    <scope>NUCLEOTIDE SEQUENCE [LARGE SCALE GENOMIC DNA]</scope>
    <source>
        <strain evidence="2 3">PG1</strain>
    </source>
</reference>
<name>A0A0B6SF98_BURPL</name>
<dbReference type="InterPro" id="IPR036390">
    <property type="entry name" value="WH_DNA-bd_sf"/>
</dbReference>
<evidence type="ECO:0000313" key="3">
    <source>
        <dbReference type="Proteomes" id="UP000031838"/>
    </source>
</evidence>
<dbReference type="PROSITE" id="PS50995">
    <property type="entry name" value="HTH_MARR_2"/>
    <property type="match status" value="1"/>
</dbReference>
<gene>
    <name evidence="2" type="ORF">BGL_2c28270</name>
</gene>
<dbReference type="EMBL" id="CP002581">
    <property type="protein sequence ID" value="AJK50881.1"/>
    <property type="molecule type" value="Genomic_DNA"/>
</dbReference>
<dbReference type="Pfam" id="PF12802">
    <property type="entry name" value="MarR_2"/>
    <property type="match status" value="1"/>
</dbReference>
<dbReference type="OrthoDB" id="9179698at2"/>
<keyword evidence="3" id="KW-1185">Reference proteome</keyword>
<dbReference type="GO" id="GO:0003700">
    <property type="term" value="F:DNA-binding transcription factor activity"/>
    <property type="evidence" value="ECO:0007669"/>
    <property type="project" value="InterPro"/>
</dbReference>
<feature type="domain" description="HTH marR-type" evidence="1">
    <location>
        <begin position="1"/>
        <end position="137"/>
    </location>
</feature>
<accession>A0A0B6SF98</accession>
<dbReference type="HOGENOM" id="CLU_083287_18_7_4"/>
<dbReference type="Proteomes" id="UP000031838">
    <property type="component" value="Chromosome 2"/>
</dbReference>
<dbReference type="PANTHER" id="PTHR33164">
    <property type="entry name" value="TRANSCRIPTIONAL REGULATOR, MARR FAMILY"/>
    <property type="match status" value="1"/>
</dbReference>
<dbReference type="Gene3D" id="1.10.10.10">
    <property type="entry name" value="Winged helix-like DNA-binding domain superfamily/Winged helix DNA-binding domain"/>
    <property type="match status" value="1"/>
</dbReference>
<proteinExistence type="predicted"/>
<reference evidence="3" key="1">
    <citation type="submission" date="2011-03" db="EMBL/GenBank/DDBJ databases">
        <authorList>
            <person name="Voget S."/>
            <person name="Streit W.R."/>
            <person name="Jaeger K.E."/>
            <person name="Daniel R."/>
        </authorList>
    </citation>
    <scope>NUCLEOTIDE SEQUENCE [LARGE SCALE GENOMIC DNA]</scope>
    <source>
        <strain evidence="3">PG1</strain>
    </source>
</reference>
<dbReference type="KEGG" id="bgp:BGL_2c28270"/>
<organism evidence="2 3">
    <name type="scientific">Burkholderia plantarii</name>
    <dbReference type="NCBI Taxonomy" id="41899"/>
    <lineage>
        <taxon>Bacteria</taxon>
        <taxon>Pseudomonadati</taxon>
        <taxon>Pseudomonadota</taxon>
        <taxon>Betaproteobacteria</taxon>
        <taxon>Burkholderiales</taxon>
        <taxon>Burkholderiaceae</taxon>
        <taxon>Burkholderia</taxon>
    </lineage>
</organism>
<dbReference type="InterPro" id="IPR036388">
    <property type="entry name" value="WH-like_DNA-bd_sf"/>
</dbReference>
<evidence type="ECO:0000313" key="2">
    <source>
        <dbReference type="EMBL" id="AJK50881.1"/>
    </source>
</evidence>
<dbReference type="PANTHER" id="PTHR33164:SF13">
    <property type="entry name" value="4-HYDROXYPHENYLACETATE CATABOLISM PROTEIN"/>
    <property type="match status" value="1"/>
</dbReference>
<protein>
    <submittedName>
        <fullName evidence="2">Transcriptional regulator MarR family</fullName>
    </submittedName>
</protein>
<dbReference type="KEGG" id="bpla:bpln_2g28280"/>
<dbReference type="InterPro" id="IPR039422">
    <property type="entry name" value="MarR/SlyA-like"/>
</dbReference>
<dbReference type="SMART" id="SM00347">
    <property type="entry name" value="HTH_MARR"/>
    <property type="match status" value="1"/>
</dbReference>
<sequence length="160" mass="17662">MEDSSIHPLKLVGLTTRLYTRVVDRPLRELGFAMSQVPVLSLLKAAGALSQAELARRMQVEQPSMAQLLNRMERDGLVCRVADPGDKRSRLISLTEDADRKLPEGKAVLDEASRIALDGFSDDERRQLAGLLARVNTNLDRVIQADGLDLGICCVEETHV</sequence>
<dbReference type="SUPFAM" id="SSF46785">
    <property type="entry name" value="Winged helix' DNA-binding domain"/>
    <property type="match status" value="1"/>
</dbReference>
<dbReference type="AlphaFoldDB" id="A0A0B6SF98"/>